<feature type="compositionally biased region" description="Pro residues" evidence="1">
    <location>
        <begin position="881"/>
        <end position="892"/>
    </location>
</feature>
<feature type="compositionally biased region" description="Basic and acidic residues" evidence="1">
    <location>
        <begin position="724"/>
        <end position="745"/>
    </location>
</feature>
<feature type="compositionally biased region" description="Basic and acidic residues" evidence="1">
    <location>
        <begin position="313"/>
        <end position="342"/>
    </location>
</feature>
<dbReference type="GO" id="GO:0010971">
    <property type="term" value="P:positive regulation of G2/M transition of mitotic cell cycle"/>
    <property type="evidence" value="ECO:0007669"/>
    <property type="project" value="TreeGrafter"/>
</dbReference>
<proteinExistence type="predicted"/>
<feature type="compositionally biased region" description="Pro residues" evidence="1">
    <location>
        <begin position="1044"/>
        <end position="1053"/>
    </location>
</feature>
<dbReference type="GO" id="GO:0030010">
    <property type="term" value="P:establishment of cell polarity"/>
    <property type="evidence" value="ECO:0007669"/>
    <property type="project" value="TreeGrafter"/>
</dbReference>
<feature type="compositionally biased region" description="Polar residues" evidence="1">
    <location>
        <begin position="489"/>
        <end position="506"/>
    </location>
</feature>
<gene>
    <name evidence="3" type="ORF">EHS25_000088</name>
</gene>
<dbReference type="STRING" id="1890683.A0A427YV32"/>
<keyword evidence="4" id="KW-1185">Reference proteome</keyword>
<feature type="compositionally biased region" description="Low complexity" evidence="1">
    <location>
        <begin position="765"/>
        <end position="779"/>
    </location>
</feature>
<feature type="compositionally biased region" description="Basic and acidic residues" evidence="1">
    <location>
        <begin position="285"/>
        <end position="294"/>
    </location>
</feature>
<feature type="compositionally biased region" description="Basic and acidic residues" evidence="1">
    <location>
        <begin position="402"/>
        <end position="413"/>
    </location>
</feature>
<dbReference type="Pfam" id="PF08632">
    <property type="entry name" value="Zds_C"/>
    <property type="match status" value="1"/>
</dbReference>
<dbReference type="OrthoDB" id="5589766at2759"/>
<name>A0A427YV32_9TREE</name>
<reference evidence="3 4" key="1">
    <citation type="submission" date="2018-11" db="EMBL/GenBank/DDBJ databases">
        <title>Genome sequence of Saitozyma podzolica DSM 27192.</title>
        <authorList>
            <person name="Aliyu H."/>
            <person name="Gorte O."/>
            <person name="Ochsenreither K."/>
        </authorList>
    </citation>
    <scope>NUCLEOTIDE SEQUENCE [LARGE SCALE GENOMIC DNA]</scope>
    <source>
        <strain evidence="3 4">DSM 27192</strain>
    </source>
</reference>
<feature type="compositionally biased region" description="Low complexity" evidence="1">
    <location>
        <begin position="450"/>
        <end position="471"/>
    </location>
</feature>
<sequence>MSAEVSEQDIEREIQTLRNLRRRSGSSPGPGALAIDPDLPPPSPNQPGPSSPTYSSNDDITLSTPDGLDDGSLFWVPAHLHPELAPGEFRAFLKAHTHADPANADASEAGEAPGLARSPSWLARRESSKLGSGVGVGVGRADSGLGRKRSMLSRQYHPRAGDHVEEEMPPLPRSNRASIYAGRGGDQGLTLHDLQKLEMLVEQAGDSDDPAEMRKLLRRSLSLNVAPGFLQDDVPQGDDADEPIIVPRPGSILRRSARTKIRKANLPGDGGGHRFAATRRVRKSSTHDDTESSEGHGSSSQARKSSDESSEFQSRDESLESATESDKIEDAPQHIEDRRESDASTDEAVIFDAYRNSRASSVSSESAEQSTSPSPEEGSPPEKLALPGIVPSFETGGDWFGEGERTPTQENVRDPLAGVRRPSPGAEMAEGRPGLRLPSGMSLQVPIEDPSQISSSPTSPTSPTTPQQRPSALSSTQDLPPGMAPPQWASVQPSQTLHSKQSQEQLGLNPLDARPPLARTESGASASTVGSAKDKEKEKKGGFFSKKDKKDKERDSKKKDKDGFLGGLFSGKKKQEEPVSSVSNFSSAGPAAAAALLGSSKSAKSLGISPAPSPTSPGFSNFARYPIHVERAVYRLSHIKLANARRPLYEQVLISNLMFWYLGVIGRNVTEEKKANATAQEEQKKESEPTKALVAKGTPPKPADSGSAGTPPPRNAVLESPAPQREKKASLSKPERSRVARDNEVAVRPPQYGMQNAQVDSEMRQAQAHNLKAQAAAARAGGGGGSPPPHLPNQHQQHPHPPGGFPPGAAPPQGFNHNLPPHQRAVSGPLPVQGQGPHRATSPPNHGQPPRPGPDVHGVQNPMAHREVNGLPRAVPQSSFGPPPAANGPQPPFDDRRDPRQRTMSNPGSPPPQGAVGGPPPQGQMRRVVTDGRPQPGQIFSGPQPGQIFQYPSGAQSPPPPGSGAHPFPPRPNPGSPQPGQIYAPQNAHSPQPGQVFHHPSQHPNGPHPPQQHYRPPPGPGPRPLPEVGHHPHPQAPGGWQPPARLPNPPPADAPWLQSQGAGPAQGRPDFSGTGRRPSVSPDGYDHQRRASPGPGGYPGPVPGQGQVQRPHPGAPPPPGQGFYAQQQPPRQPAGTQPGHIFSPYPAQAPQGYRREAAPVQGPYAHHR</sequence>
<protein>
    <recommendedName>
        <fullName evidence="2">Protein Zds1 C-terminal domain-containing protein</fullName>
    </recommendedName>
</protein>
<accession>A0A427YV32</accession>
<feature type="compositionally biased region" description="Basic and acidic residues" evidence="1">
    <location>
        <begin position="532"/>
        <end position="563"/>
    </location>
</feature>
<feature type="compositionally biased region" description="Pro residues" evidence="1">
    <location>
        <begin position="957"/>
        <end position="977"/>
    </location>
</feature>
<dbReference type="Proteomes" id="UP000279259">
    <property type="component" value="Unassembled WGS sequence"/>
</dbReference>
<dbReference type="GO" id="GO:0005737">
    <property type="term" value="C:cytoplasm"/>
    <property type="evidence" value="ECO:0007669"/>
    <property type="project" value="TreeGrafter"/>
</dbReference>
<evidence type="ECO:0000259" key="2">
    <source>
        <dbReference type="SMART" id="SM01327"/>
    </source>
</evidence>
<feature type="region of interest" description="Disordered" evidence="1">
    <location>
        <begin position="102"/>
        <end position="135"/>
    </location>
</feature>
<feature type="region of interest" description="Disordered" evidence="1">
    <location>
        <begin position="16"/>
        <end position="74"/>
    </location>
</feature>
<dbReference type="EMBL" id="RSCD01000001">
    <property type="protein sequence ID" value="RSH95003.1"/>
    <property type="molecule type" value="Genomic_DNA"/>
</dbReference>
<feature type="region of interest" description="Disordered" evidence="1">
    <location>
        <begin position="675"/>
        <end position="1168"/>
    </location>
</feature>
<dbReference type="SMART" id="SM01327">
    <property type="entry name" value="Zds_C"/>
    <property type="match status" value="1"/>
</dbReference>
<organism evidence="3 4">
    <name type="scientific">Saitozyma podzolica</name>
    <dbReference type="NCBI Taxonomy" id="1890683"/>
    <lineage>
        <taxon>Eukaryota</taxon>
        <taxon>Fungi</taxon>
        <taxon>Dikarya</taxon>
        <taxon>Basidiomycota</taxon>
        <taxon>Agaricomycotina</taxon>
        <taxon>Tremellomycetes</taxon>
        <taxon>Tremellales</taxon>
        <taxon>Trimorphomycetaceae</taxon>
        <taxon>Saitozyma</taxon>
    </lineage>
</organism>
<feature type="compositionally biased region" description="Pro residues" evidence="1">
    <location>
        <begin position="799"/>
        <end position="810"/>
    </location>
</feature>
<evidence type="ECO:0000313" key="3">
    <source>
        <dbReference type="EMBL" id="RSH95003.1"/>
    </source>
</evidence>
<comment type="caution">
    <text evidence="3">The sequence shown here is derived from an EMBL/GenBank/DDBJ whole genome shotgun (WGS) entry which is preliminary data.</text>
</comment>
<feature type="region of interest" description="Disordered" evidence="1">
    <location>
        <begin position="158"/>
        <end position="184"/>
    </location>
</feature>
<evidence type="ECO:0000313" key="4">
    <source>
        <dbReference type="Proteomes" id="UP000279259"/>
    </source>
</evidence>
<feature type="compositionally biased region" description="Pro residues" evidence="1">
    <location>
        <begin position="1006"/>
        <end position="1025"/>
    </location>
</feature>
<dbReference type="InterPro" id="IPR040206">
    <property type="entry name" value="Zds1/2"/>
</dbReference>
<feature type="compositionally biased region" description="Pro residues" evidence="1">
    <location>
        <begin position="908"/>
        <end position="922"/>
    </location>
</feature>
<feature type="domain" description="Protein Zds1 C-terminal" evidence="2">
    <location>
        <begin position="614"/>
        <end position="666"/>
    </location>
</feature>
<feature type="compositionally biased region" description="Polar residues" evidence="1">
    <location>
        <begin position="53"/>
        <end position="64"/>
    </location>
</feature>
<dbReference type="PANTHER" id="PTHR28089:SF1">
    <property type="entry name" value="PROTEIN ZDS1-RELATED"/>
    <property type="match status" value="1"/>
</dbReference>
<evidence type="ECO:0000256" key="1">
    <source>
        <dbReference type="SAM" id="MobiDB-lite"/>
    </source>
</evidence>
<feature type="compositionally biased region" description="Basic and acidic residues" evidence="1">
    <location>
        <begin position="675"/>
        <end position="689"/>
    </location>
</feature>
<dbReference type="AlphaFoldDB" id="A0A427YV32"/>
<dbReference type="PANTHER" id="PTHR28089">
    <property type="entry name" value="PROTEIN ZDS1-RELATED"/>
    <property type="match status" value="1"/>
</dbReference>
<dbReference type="InterPro" id="IPR013941">
    <property type="entry name" value="ZDS1_C"/>
</dbReference>
<feature type="compositionally biased region" description="Low complexity" evidence="1">
    <location>
        <begin position="357"/>
        <end position="377"/>
    </location>
</feature>
<feature type="region of interest" description="Disordered" evidence="1">
    <location>
        <begin position="226"/>
        <end position="585"/>
    </location>
</feature>
<feature type="compositionally biased region" description="Pro residues" evidence="1">
    <location>
        <begin position="38"/>
        <end position="50"/>
    </location>
</feature>